<keyword evidence="3" id="KW-1015">Disulfide bond</keyword>
<dbReference type="PROSITE" id="PS50189">
    <property type="entry name" value="NTR"/>
    <property type="match status" value="1"/>
</dbReference>
<dbReference type="InterPro" id="IPR001134">
    <property type="entry name" value="Netrin_domain"/>
</dbReference>
<evidence type="ECO:0000313" key="6">
    <source>
        <dbReference type="Proteomes" id="UP000677803"/>
    </source>
</evidence>
<comment type="caution">
    <text evidence="5">The sequence shown here is derived from an EMBL/GenBank/DDBJ whole genome shotgun (WGS) entry which is preliminary data.</text>
</comment>
<evidence type="ECO:0000259" key="4">
    <source>
        <dbReference type="PROSITE" id="PS50189"/>
    </source>
</evidence>
<protein>
    <submittedName>
        <fullName evidence="5">(Atlantic silverside) hypothetical protein</fullName>
    </submittedName>
</protein>
<name>A0A8S4B6K3_9TELE</name>
<proteinExistence type="predicted"/>
<comment type="subcellular location">
    <subcellularLocation>
        <location evidence="1">Secreted</location>
    </subcellularLocation>
</comment>
<dbReference type="SMART" id="SM00643">
    <property type="entry name" value="C345C"/>
    <property type="match status" value="1"/>
</dbReference>
<dbReference type="SUPFAM" id="SSF50242">
    <property type="entry name" value="TIMP-like"/>
    <property type="match status" value="1"/>
</dbReference>
<dbReference type="Gene3D" id="2.40.50.120">
    <property type="match status" value="1"/>
</dbReference>
<dbReference type="GO" id="GO:0005576">
    <property type="term" value="C:extracellular region"/>
    <property type="evidence" value="ECO:0007669"/>
    <property type="project" value="UniProtKB-SubCell"/>
</dbReference>
<keyword evidence="6" id="KW-1185">Reference proteome</keyword>
<gene>
    <name evidence="5" type="ORF">MMEN_LOCUS12572</name>
</gene>
<feature type="domain" description="NTR" evidence="4">
    <location>
        <begin position="1"/>
        <end position="95"/>
    </location>
</feature>
<dbReference type="OrthoDB" id="6359008at2759"/>
<evidence type="ECO:0000313" key="5">
    <source>
        <dbReference type="EMBL" id="CAG5928926.1"/>
    </source>
</evidence>
<dbReference type="Pfam" id="PF01759">
    <property type="entry name" value="NTR"/>
    <property type="match status" value="1"/>
</dbReference>
<organism evidence="5 6">
    <name type="scientific">Menidia menidia</name>
    <name type="common">Atlantic silverside</name>
    <dbReference type="NCBI Taxonomy" id="238744"/>
    <lineage>
        <taxon>Eukaryota</taxon>
        <taxon>Metazoa</taxon>
        <taxon>Chordata</taxon>
        <taxon>Craniata</taxon>
        <taxon>Vertebrata</taxon>
        <taxon>Euteleostomi</taxon>
        <taxon>Actinopterygii</taxon>
        <taxon>Neopterygii</taxon>
        <taxon>Teleostei</taxon>
        <taxon>Neoteleostei</taxon>
        <taxon>Acanthomorphata</taxon>
        <taxon>Ovalentaria</taxon>
        <taxon>Atherinomorphae</taxon>
        <taxon>Atheriniformes</taxon>
        <taxon>Atherinopsidae</taxon>
        <taxon>Menidiinae</taxon>
        <taxon>Menidia</taxon>
    </lineage>
</organism>
<reference evidence="5" key="1">
    <citation type="submission" date="2021-05" db="EMBL/GenBank/DDBJ databases">
        <authorList>
            <person name="Tigano A."/>
        </authorList>
    </citation>
    <scope>NUCLEOTIDE SEQUENCE</scope>
</reference>
<evidence type="ECO:0000256" key="1">
    <source>
        <dbReference type="ARBA" id="ARBA00004613"/>
    </source>
</evidence>
<sequence>MIGTSDPAPQGQLRAFLSYQHCRTALDLKTGKTYLIMGSSADIRKDEDSTMYLLGENTWVEYWPTSQECKIPDSEFRPVCTGMEELVNQFEIFGCQMKRK</sequence>
<dbReference type="AlphaFoldDB" id="A0A8S4B6K3"/>
<evidence type="ECO:0000256" key="3">
    <source>
        <dbReference type="ARBA" id="ARBA00023157"/>
    </source>
</evidence>
<accession>A0A8S4B6K3</accession>
<dbReference type="Proteomes" id="UP000677803">
    <property type="component" value="Unassembled WGS sequence"/>
</dbReference>
<dbReference type="EMBL" id="CAJRST010013335">
    <property type="protein sequence ID" value="CAG5928926.1"/>
    <property type="molecule type" value="Genomic_DNA"/>
</dbReference>
<evidence type="ECO:0000256" key="2">
    <source>
        <dbReference type="ARBA" id="ARBA00022525"/>
    </source>
</evidence>
<dbReference type="InterPro" id="IPR018933">
    <property type="entry name" value="Netrin_module_non-TIMP"/>
</dbReference>
<dbReference type="InterPro" id="IPR008993">
    <property type="entry name" value="TIMP-like_OB-fold"/>
</dbReference>
<keyword evidence="2" id="KW-0964">Secreted</keyword>